<evidence type="ECO:0000313" key="5">
    <source>
        <dbReference type="Proteomes" id="UP001239462"/>
    </source>
</evidence>
<evidence type="ECO:0000313" key="4">
    <source>
        <dbReference type="EMBL" id="MDM4018349.1"/>
    </source>
</evidence>
<evidence type="ECO:0008006" key="6">
    <source>
        <dbReference type="Google" id="ProtNLM"/>
    </source>
</evidence>
<protein>
    <recommendedName>
        <fullName evidence="6">Chromosome partition protein Smc</fullName>
    </recommendedName>
</protein>
<evidence type="ECO:0000256" key="2">
    <source>
        <dbReference type="SAM" id="MobiDB-lite"/>
    </source>
</evidence>
<keyword evidence="5" id="KW-1185">Reference proteome</keyword>
<keyword evidence="3" id="KW-0472">Membrane</keyword>
<evidence type="ECO:0000256" key="3">
    <source>
        <dbReference type="SAM" id="Phobius"/>
    </source>
</evidence>
<reference evidence="4 5" key="1">
    <citation type="submission" date="2023-06" db="EMBL/GenBank/DDBJ databases">
        <title>Roseiconus lacunae JC819 isolated from Gulf of Mannar region, Tamil Nadu.</title>
        <authorList>
            <person name="Pk S."/>
            <person name="Ch S."/>
            <person name="Ch V.R."/>
        </authorList>
    </citation>
    <scope>NUCLEOTIDE SEQUENCE [LARGE SCALE GENOMIC DNA]</scope>
    <source>
        <strain evidence="4 5">JC819</strain>
    </source>
</reference>
<dbReference type="RefSeq" id="WP_289166159.1">
    <property type="nucleotide sequence ID" value="NZ_CP141221.1"/>
</dbReference>
<organism evidence="4 5">
    <name type="scientific">Roseiconus lacunae</name>
    <dbReference type="NCBI Taxonomy" id="2605694"/>
    <lineage>
        <taxon>Bacteria</taxon>
        <taxon>Pseudomonadati</taxon>
        <taxon>Planctomycetota</taxon>
        <taxon>Planctomycetia</taxon>
        <taxon>Pirellulales</taxon>
        <taxon>Pirellulaceae</taxon>
        <taxon>Roseiconus</taxon>
    </lineage>
</organism>
<sequence>MAARDDSVIRGSLITCLILLVLSLALNFILWSWGSGQAGAQAKVKDSLNNAQNGLRDAQTRNDQLMKMLGGEQMTQDELNAFKEMNSGDAQFDTIAQQFFKDMQIYGQDVGIQDRHYGKLADYFTDIIRDRNAQYSTARDEASKIRTQAETDVNAARAAQQKAEQERESLAKQLDDERAQFAAARNDMVTQMERAKDSKRKSELALQELQQQSRNDKQLLTNQIANLETTIDAQKLELNRIRGGGQFEQVQGEIRYVLKDGNIVSINLGSADALRRGVTFGVIDRDETDRLQDAKVKASIQVTRVLGPHLAEARVIAEPEISSPIIEGDAVYSPFWAPGRTVKIALAGPIDLDDDDKPDNEQLEGMIKAAGAELADNGDKSGRIDPSVRFLVVGEPPKIGTGDDARATAAIEELGRAKERANQAGVTVIPAWKLQAFLRSIDDTLTQPLGSAARSEDNRPRSVDGSVRRRPTDLPSIFTDQRGRVQRNKALSDILSPQ</sequence>
<keyword evidence="3" id="KW-0812">Transmembrane</keyword>
<keyword evidence="1" id="KW-0175">Coiled coil</keyword>
<proteinExistence type="predicted"/>
<accession>A0ABT7PPY2</accession>
<keyword evidence="3" id="KW-1133">Transmembrane helix</keyword>
<dbReference type="EMBL" id="JASZZN010000021">
    <property type="protein sequence ID" value="MDM4018349.1"/>
    <property type="molecule type" value="Genomic_DNA"/>
</dbReference>
<gene>
    <name evidence="4" type="ORF">QTN89_23055</name>
</gene>
<evidence type="ECO:0000256" key="1">
    <source>
        <dbReference type="SAM" id="Coils"/>
    </source>
</evidence>
<comment type="caution">
    <text evidence="4">The sequence shown here is derived from an EMBL/GenBank/DDBJ whole genome shotgun (WGS) entry which is preliminary data.</text>
</comment>
<dbReference type="Proteomes" id="UP001239462">
    <property type="component" value="Unassembled WGS sequence"/>
</dbReference>
<feature type="transmembrane region" description="Helical" evidence="3">
    <location>
        <begin position="12"/>
        <end position="33"/>
    </location>
</feature>
<feature type="compositionally biased region" description="Basic and acidic residues" evidence="2">
    <location>
        <begin position="454"/>
        <end position="472"/>
    </location>
</feature>
<feature type="region of interest" description="Disordered" evidence="2">
    <location>
        <begin position="450"/>
        <end position="498"/>
    </location>
</feature>
<feature type="coiled-coil region" evidence="1">
    <location>
        <begin position="146"/>
        <end position="237"/>
    </location>
</feature>
<name>A0ABT7PPY2_9BACT</name>